<accession>A0A1Q5PR55</accession>
<dbReference type="OrthoDB" id="3267183at2"/>
<keyword evidence="1" id="KW-0812">Transmembrane</keyword>
<evidence type="ECO:0000256" key="1">
    <source>
        <dbReference type="SAM" id="Phobius"/>
    </source>
</evidence>
<evidence type="ECO:0000313" key="2">
    <source>
        <dbReference type="EMBL" id="OKL49915.1"/>
    </source>
</evidence>
<feature type="transmembrane region" description="Helical" evidence="1">
    <location>
        <begin position="124"/>
        <end position="144"/>
    </location>
</feature>
<evidence type="ECO:0000313" key="3">
    <source>
        <dbReference type="Proteomes" id="UP000186465"/>
    </source>
</evidence>
<feature type="transmembrane region" description="Helical" evidence="1">
    <location>
        <begin position="63"/>
        <end position="86"/>
    </location>
</feature>
<keyword evidence="1" id="KW-0472">Membrane</keyword>
<dbReference type="AlphaFoldDB" id="A0A1Q5PR55"/>
<feature type="transmembrane region" description="Helical" evidence="1">
    <location>
        <begin position="98"/>
        <end position="118"/>
    </location>
</feature>
<sequence>MNTHKTDRMMSPNKTFTPLNLMLGALTGLAIGVTLELVFSFAISNQYTAGLPSYLDSFGNQNVAVLMSRGIYMMLGVGMQLLSGLYDSDRFSLMSATVLHYLGVSFLLSGAGLFLKWVEWGWSILGFLQVTTLIYLCIWVAMWLKMRSQIRKANQKIAERKLS</sequence>
<gene>
    <name evidence="2" type="ORF">BM477_03135</name>
</gene>
<dbReference type="RefSeq" id="WP_075361239.1">
    <property type="nucleotide sequence ID" value="NZ_MPDM01000003.1"/>
</dbReference>
<comment type="caution">
    <text evidence="2">The sequence shown here is derived from an EMBL/GenBank/DDBJ whole genome shotgun (WGS) entry which is preliminary data.</text>
</comment>
<dbReference type="Proteomes" id="UP000186465">
    <property type="component" value="Unassembled WGS sequence"/>
</dbReference>
<dbReference type="EMBL" id="MPDM01000003">
    <property type="protein sequence ID" value="OKL49915.1"/>
    <property type="molecule type" value="Genomic_DNA"/>
</dbReference>
<keyword evidence="1" id="KW-1133">Transmembrane helix</keyword>
<evidence type="ECO:0008006" key="4">
    <source>
        <dbReference type="Google" id="ProtNLM"/>
    </source>
</evidence>
<dbReference type="Pfam" id="PF11457">
    <property type="entry name" value="DUF3021"/>
    <property type="match status" value="1"/>
</dbReference>
<reference evidence="3" key="1">
    <citation type="submission" date="2016-11" db="EMBL/GenBank/DDBJ databases">
        <title>Actinomyces gypaetusis sp. nov. isolated from Gypaetus barbatus in Qinghai Tibet Plateau China.</title>
        <authorList>
            <person name="Meng X."/>
        </authorList>
    </citation>
    <scope>NUCLEOTIDE SEQUENCE [LARGE SCALE GENOMIC DNA]</scope>
    <source>
        <strain evidence="3">DSM 15383</strain>
    </source>
</reference>
<feature type="transmembrane region" description="Helical" evidence="1">
    <location>
        <begin position="21"/>
        <end position="43"/>
    </location>
</feature>
<dbReference type="InterPro" id="IPR021560">
    <property type="entry name" value="DUF3021"/>
</dbReference>
<organism evidence="2 3">
    <name type="scientific">Boudabousia marimammalium</name>
    <dbReference type="NCBI Taxonomy" id="156892"/>
    <lineage>
        <taxon>Bacteria</taxon>
        <taxon>Bacillati</taxon>
        <taxon>Actinomycetota</taxon>
        <taxon>Actinomycetes</taxon>
        <taxon>Actinomycetales</taxon>
        <taxon>Actinomycetaceae</taxon>
        <taxon>Boudabousia</taxon>
    </lineage>
</organism>
<proteinExistence type="predicted"/>
<dbReference type="STRING" id="156892.BM477_03135"/>
<protein>
    <recommendedName>
        <fullName evidence="4">DUF3021 domain-containing protein</fullName>
    </recommendedName>
</protein>
<name>A0A1Q5PR55_9ACTO</name>
<keyword evidence="3" id="KW-1185">Reference proteome</keyword>